<dbReference type="InterPro" id="IPR040200">
    <property type="entry name" value="Mug57-like"/>
</dbReference>
<protein>
    <recommendedName>
        <fullName evidence="3">FAS1 domain-containing protein</fullName>
    </recommendedName>
</protein>
<dbReference type="SUPFAM" id="SSF82153">
    <property type="entry name" value="FAS1 domain"/>
    <property type="match status" value="1"/>
</dbReference>
<feature type="domain" description="FAS1" evidence="3">
    <location>
        <begin position="37"/>
        <end position="206"/>
    </location>
</feature>
<dbReference type="Gene3D" id="2.30.180.10">
    <property type="entry name" value="FAS1 domain"/>
    <property type="match status" value="1"/>
</dbReference>
<evidence type="ECO:0000313" key="4">
    <source>
        <dbReference type="EMBL" id="KAJ3834286.1"/>
    </source>
</evidence>
<dbReference type="Proteomes" id="UP001163846">
    <property type="component" value="Unassembled WGS sequence"/>
</dbReference>
<evidence type="ECO:0000256" key="1">
    <source>
        <dbReference type="ARBA" id="ARBA00022729"/>
    </source>
</evidence>
<dbReference type="InterPro" id="IPR036378">
    <property type="entry name" value="FAS1_dom_sf"/>
</dbReference>
<reference evidence="4" key="1">
    <citation type="submission" date="2022-08" db="EMBL/GenBank/DDBJ databases">
        <authorList>
            <consortium name="DOE Joint Genome Institute"/>
            <person name="Min B."/>
            <person name="Riley R."/>
            <person name="Sierra-Patev S."/>
            <person name="Naranjo-Ortiz M."/>
            <person name="Looney B."/>
            <person name="Konkel Z."/>
            <person name="Slot J.C."/>
            <person name="Sakamoto Y."/>
            <person name="Steenwyk J.L."/>
            <person name="Rokas A."/>
            <person name="Carro J."/>
            <person name="Camarero S."/>
            <person name="Ferreira P."/>
            <person name="Molpeceres G."/>
            <person name="Ruiz-Duenas F.J."/>
            <person name="Serrano A."/>
            <person name="Henrissat B."/>
            <person name="Drula E."/>
            <person name="Hughes K.W."/>
            <person name="Mata J.L."/>
            <person name="Ishikawa N.K."/>
            <person name="Vargas-Isla R."/>
            <person name="Ushijima S."/>
            <person name="Smith C.A."/>
            <person name="Ahrendt S."/>
            <person name="Andreopoulos W."/>
            <person name="He G."/>
            <person name="Labutti K."/>
            <person name="Lipzen A."/>
            <person name="Ng V."/>
            <person name="Sandor L."/>
            <person name="Barry K."/>
            <person name="Martinez A.T."/>
            <person name="Xiao Y."/>
            <person name="Gibbons J.G."/>
            <person name="Terashima K."/>
            <person name="Hibbett D.S."/>
            <person name="Grigoriev I.V."/>
        </authorList>
    </citation>
    <scope>NUCLEOTIDE SEQUENCE</scope>
    <source>
        <strain evidence="4">TFB9207</strain>
    </source>
</reference>
<dbReference type="AlphaFoldDB" id="A0AA38U8S6"/>
<gene>
    <name evidence="4" type="ORF">F5878DRAFT_728323</name>
</gene>
<dbReference type="SMART" id="SM00554">
    <property type="entry name" value="FAS1"/>
    <property type="match status" value="1"/>
</dbReference>
<sequence length="209" mass="22889">MRLFSFFTVLSLASLSFPATAEQTVFSHQDTMNANDMPSLADLLTIESSVSIFYSYARELALSELFNKQVGLKEELGRANANGGLTLLVPTNKAVMALARKPHQSAQSQDNEDIAISEEELFKQSRDNVQRWVEAHIIPTSPLTYPAPTTTYDTLLQGKSVTLASGTAPDAQSDEDWKSVTINEGIRIISMKQASNGVLYIIDGTIDVD</sequence>
<dbReference type="PROSITE" id="PS50213">
    <property type="entry name" value="FAS1"/>
    <property type="match status" value="1"/>
</dbReference>
<dbReference type="InterPro" id="IPR000782">
    <property type="entry name" value="FAS1_domain"/>
</dbReference>
<dbReference type="EMBL" id="MU806554">
    <property type="protein sequence ID" value="KAJ3834286.1"/>
    <property type="molecule type" value="Genomic_DNA"/>
</dbReference>
<dbReference type="PANTHER" id="PTHR28156:SF1">
    <property type="entry name" value="FAS1 DOMAIN-CONTAINING PROTEIN YDR262W"/>
    <property type="match status" value="1"/>
</dbReference>
<keyword evidence="1 2" id="KW-0732">Signal</keyword>
<feature type="signal peptide" evidence="2">
    <location>
        <begin position="1"/>
        <end position="21"/>
    </location>
</feature>
<comment type="caution">
    <text evidence="4">The sequence shown here is derived from an EMBL/GenBank/DDBJ whole genome shotgun (WGS) entry which is preliminary data.</text>
</comment>
<evidence type="ECO:0000256" key="2">
    <source>
        <dbReference type="SAM" id="SignalP"/>
    </source>
</evidence>
<dbReference type="Pfam" id="PF02469">
    <property type="entry name" value="Fasciclin"/>
    <property type="match status" value="1"/>
</dbReference>
<evidence type="ECO:0000313" key="5">
    <source>
        <dbReference type="Proteomes" id="UP001163846"/>
    </source>
</evidence>
<evidence type="ECO:0000259" key="3">
    <source>
        <dbReference type="PROSITE" id="PS50213"/>
    </source>
</evidence>
<name>A0AA38U8S6_9AGAR</name>
<dbReference type="PANTHER" id="PTHR28156">
    <property type="entry name" value="FAS1 DOMAIN-CONTAINING PROTEIN YDR262W"/>
    <property type="match status" value="1"/>
</dbReference>
<keyword evidence="5" id="KW-1185">Reference proteome</keyword>
<proteinExistence type="predicted"/>
<feature type="chain" id="PRO_5041265910" description="FAS1 domain-containing protein" evidence="2">
    <location>
        <begin position="22"/>
        <end position="209"/>
    </location>
</feature>
<accession>A0AA38U8S6</accession>
<organism evidence="4 5">
    <name type="scientific">Lentinula raphanica</name>
    <dbReference type="NCBI Taxonomy" id="153919"/>
    <lineage>
        <taxon>Eukaryota</taxon>
        <taxon>Fungi</taxon>
        <taxon>Dikarya</taxon>
        <taxon>Basidiomycota</taxon>
        <taxon>Agaricomycotina</taxon>
        <taxon>Agaricomycetes</taxon>
        <taxon>Agaricomycetidae</taxon>
        <taxon>Agaricales</taxon>
        <taxon>Marasmiineae</taxon>
        <taxon>Omphalotaceae</taxon>
        <taxon>Lentinula</taxon>
    </lineage>
</organism>